<dbReference type="GO" id="GO:0003824">
    <property type="term" value="F:catalytic activity"/>
    <property type="evidence" value="ECO:0007669"/>
    <property type="project" value="InterPro"/>
</dbReference>
<dbReference type="Gene3D" id="3.30.428.10">
    <property type="entry name" value="HIT-like"/>
    <property type="match status" value="1"/>
</dbReference>
<dbReference type="InterPro" id="IPR019808">
    <property type="entry name" value="Histidine_triad_CS"/>
</dbReference>
<dbReference type="Pfam" id="PF01230">
    <property type="entry name" value="HIT"/>
    <property type="match status" value="1"/>
</dbReference>
<accession>A0A4Q7YNZ1</accession>
<dbReference type="EMBL" id="SHKX01000013">
    <property type="protein sequence ID" value="RZU38409.1"/>
    <property type="molecule type" value="Genomic_DNA"/>
</dbReference>
<evidence type="ECO:0000256" key="3">
    <source>
        <dbReference type="PROSITE-ProRule" id="PRU00464"/>
    </source>
</evidence>
<sequence length="151" mass="16820">MKNCIFCAIAAREAEASLVYEDALCLAFMDLFPMRPGHILVVNKRHAQFVHQLTAAERAHLLETGSRIGQALRATSLKPSALHFNINDGKAAHQTVPHVHLHVLPRYDGDVLAFVGGIFGKPVQLLRGGTRREQLERQASEVREALRRLPE</sequence>
<dbReference type="InterPro" id="IPR011146">
    <property type="entry name" value="HIT-like"/>
</dbReference>
<dbReference type="GO" id="GO:0009117">
    <property type="term" value="P:nucleotide metabolic process"/>
    <property type="evidence" value="ECO:0007669"/>
    <property type="project" value="TreeGrafter"/>
</dbReference>
<evidence type="ECO:0000256" key="2">
    <source>
        <dbReference type="PIRSR" id="PIRSR601310-3"/>
    </source>
</evidence>
<reference evidence="5 6" key="1">
    <citation type="submission" date="2019-02" db="EMBL/GenBank/DDBJ databases">
        <title>Genomic Encyclopedia of Type Strains, Phase IV (KMG-IV): sequencing the most valuable type-strain genomes for metagenomic binning, comparative biology and taxonomic classification.</title>
        <authorList>
            <person name="Goeker M."/>
        </authorList>
    </citation>
    <scope>NUCLEOTIDE SEQUENCE [LARGE SCALE GENOMIC DNA]</scope>
    <source>
        <strain evidence="5 6">DSM 105135</strain>
    </source>
</reference>
<dbReference type="InterPro" id="IPR001310">
    <property type="entry name" value="Histidine_triad_HIT"/>
</dbReference>
<evidence type="ECO:0000313" key="5">
    <source>
        <dbReference type="EMBL" id="RZU38409.1"/>
    </source>
</evidence>
<dbReference type="InterPro" id="IPR036265">
    <property type="entry name" value="HIT-like_sf"/>
</dbReference>
<dbReference type="AlphaFoldDB" id="A0A4Q7YNZ1"/>
<dbReference type="OrthoDB" id="9784774at2"/>
<dbReference type="RefSeq" id="WP_130413963.1">
    <property type="nucleotide sequence ID" value="NZ_SHKX01000013.1"/>
</dbReference>
<comment type="caution">
    <text evidence="5">The sequence shown here is derived from an EMBL/GenBank/DDBJ whole genome shotgun (WGS) entry which is preliminary data.</text>
</comment>
<evidence type="ECO:0000259" key="4">
    <source>
        <dbReference type="PROSITE" id="PS51084"/>
    </source>
</evidence>
<dbReference type="PANTHER" id="PTHR46648:SF1">
    <property type="entry name" value="ADENOSINE 5'-MONOPHOSPHORAMIDASE HNT1"/>
    <property type="match status" value="1"/>
</dbReference>
<proteinExistence type="predicted"/>
<dbReference type="PRINTS" id="PR00332">
    <property type="entry name" value="HISTRIAD"/>
</dbReference>
<dbReference type="SUPFAM" id="SSF54197">
    <property type="entry name" value="HIT-like"/>
    <property type="match status" value="1"/>
</dbReference>
<feature type="domain" description="HIT" evidence="4">
    <location>
        <begin position="5"/>
        <end position="113"/>
    </location>
</feature>
<protein>
    <submittedName>
        <fullName evidence="5">Histidine triad (HIT) family protein</fullName>
    </submittedName>
</protein>
<dbReference type="PROSITE" id="PS00892">
    <property type="entry name" value="HIT_1"/>
    <property type="match status" value="1"/>
</dbReference>
<feature type="active site" description="Tele-AMP-histidine intermediate" evidence="1">
    <location>
        <position position="100"/>
    </location>
</feature>
<keyword evidence="6" id="KW-1185">Reference proteome</keyword>
<dbReference type="Proteomes" id="UP000292423">
    <property type="component" value="Unassembled WGS sequence"/>
</dbReference>
<name>A0A4Q7YNZ1_9GAMM</name>
<evidence type="ECO:0000313" key="6">
    <source>
        <dbReference type="Proteomes" id="UP000292423"/>
    </source>
</evidence>
<evidence type="ECO:0000256" key="1">
    <source>
        <dbReference type="PIRSR" id="PIRSR601310-1"/>
    </source>
</evidence>
<dbReference type="PROSITE" id="PS51084">
    <property type="entry name" value="HIT_2"/>
    <property type="match status" value="1"/>
</dbReference>
<gene>
    <name evidence="5" type="ORF">EV700_2340</name>
</gene>
<organism evidence="5 6">
    <name type="scientific">Fluviicoccus keumensis</name>
    <dbReference type="NCBI Taxonomy" id="1435465"/>
    <lineage>
        <taxon>Bacteria</taxon>
        <taxon>Pseudomonadati</taxon>
        <taxon>Pseudomonadota</taxon>
        <taxon>Gammaproteobacteria</taxon>
        <taxon>Moraxellales</taxon>
        <taxon>Moraxellaceae</taxon>
        <taxon>Fluviicoccus</taxon>
    </lineage>
</organism>
<dbReference type="PANTHER" id="PTHR46648">
    <property type="entry name" value="HIT FAMILY PROTEIN 1"/>
    <property type="match status" value="1"/>
</dbReference>
<feature type="short sequence motif" description="Histidine triad motif" evidence="2 3">
    <location>
        <begin position="98"/>
        <end position="102"/>
    </location>
</feature>